<comment type="caution">
    <text evidence="2">The sequence shown here is derived from an EMBL/GenBank/DDBJ whole genome shotgun (WGS) entry which is preliminary data.</text>
</comment>
<feature type="region of interest" description="Disordered" evidence="1">
    <location>
        <begin position="422"/>
        <end position="526"/>
    </location>
</feature>
<feature type="compositionally biased region" description="Basic residues" evidence="1">
    <location>
        <begin position="475"/>
        <end position="488"/>
    </location>
</feature>
<gene>
    <name evidence="2" type="ORF">OCU04_012147</name>
</gene>
<evidence type="ECO:0000313" key="3">
    <source>
        <dbReference type="Proteomes" id="UP001152300"/>
    </source>
</evidence>
<proteinExistence type="predicted"/>
<keyword evidence="3" id="KW-1185">Reference proteome</keyword>
<feature type="compositionally biased region" description="Basic residues" evidence="1">
    <location>
        <begin position="444"/>
        <end position="454"/>
    </location>
</feature>
<accession>A0A9X0AE43</accession>
<evidence type="ECO:0000256" key="1">
    <source>
        <dbReference type="SAM" id="MobiDB-lite"/>
    </source>
</evidence>
<feature type="compositionally biased region" description="Basic and acidic residues" evidence="1">
    <location>
        <begin position="504"/>
        <end position="513"/>
    </location>
</feature>
<protein>
    <recommendedName>
        <fullName evidence="4">F-box domain-containing protein</fullName>
    </recommendedName>
</protein>
<dbReference type="AlphaFoldDB" id="A0A9X0AE43"/>
<organism evidence="2 3">
    <name type="scientific">Sclerotinia nivalis</name>
    <dbReference type="NCBI Taxonomy" id="352851"/>
    <lineage>
        <taxon>Eukaryota</taxon>
        <taxon>Fungi</taxon>
        <taxon>Dikarya</taxon>
        <taxon>Ascomycota</taxon>
        <taxon>Pezizomycotina</taxon>
        <taxon>Leotiomycetes</taxon>
        <taxon>Helotiales</taxon>
        <taxon>Sclerotiniaceae</taxon>
        <taxon>Sclerotinia</taxon>
    </lineage>
</organism>
<dbReference type="Proteomes" id="UP001152300">
    <property type="component" value="Unassembled WGS sequence"/>
</dbReference>
<reference evidence="2" key="1">
    <citation type="submission" date="2022-11" db="EMBL/GenBank/DDBJ databases">
        <title>Genome Resource of Sclerotinia nivalis Strain SnTB1, a Plant Pathogen Isolated from American Ginseng.</title>
        <authorList>
            <person name="Fan S."/>
        </authorList>
    </citation>
    <scope>NUCLEOTIDE SEQUENCE</scope>
    <source>
        <strain evidence="2">SnTB1</strain>
    </source>
</reference>
<evidence type="ECO:0000313" key="2">
    <source>
        <dbReference type="EMBL" id="KAJ8059173.1"/>
    </source>
</evidence>
<sequence>MTNFLDLPLEIRNQIYQYSIVDPENQENSAQLCNRSEITRYSFPHIGYIDSRNGVIDDDRMPGREFILVSKRVHEECKVALFQELTFYWDNPMRFLHDCNSWGDILRDEVRMVEFAVTPLITETGSAEHAHRLCREGIHEEATCKSGSWETGLWEQAFGILDSFQSIRHFDLILWKKSWSVVGGLNMARALTCLNNVAVTEDGVQWQKDYKDIVREAKQDGPVPSPGDPVYWECLDDVNYLNHLRFKKFLDMLRRVRVKGFLKREDRQILKTANVRVNWLSNSFGKNKFYLMTWKGTNMVIDKIARAFGGIMCENVIFGGSLTDRTTLRPKLANSDMNLACVRSEINLDSYPDMFLEMWNDKRFQRHGIYSANLSIPGVGSSVPTSERYYKPTRLIDRNAANSYQKLRQYNRRAIRSWRLQRSRQLASGQGDEPVGIQQPGAPVRRRRLHRGIRPRTEEEAAPIGERIVHGPSQKLRRGYKRAMRSWRLRQPNQSGLDQQDESGSSHEPEAPIRRRRLCRGIKPQI</sequence>
<evidence type="ECO:0008006" key="4">
    <source>
        <dbReference type="Google" id="ProtNLM"/>
    </source>
</evidence>
<dbReference type="EMBL" id="JAPEIS010000015">
    <property type="protein sequence ID" value="KAJ8059173.1"/>
    <property type="molecule type" value="Genomic_DNA"/>
</dbReference>
<dbReference type="OrthoDB" id="3561261at2759"/>
<name>A0A9X0AE43_9HELO</name>